<evidence type="ECO:0000313" key="3">
    <source>
        <dbReference type="Proteomes" id="UP000279259"/>
    </source>
</evidence>
<gene>
    <name evidence="2" type="ORF">EHS25_008407</name>
</gene>
<accession>A0A427YPG0</accession>
<feature type="compositionally biased region" description="Gly residues" evidence="1">
    <location>
        <begin position="111"/>
        <end position="120"/>
    </location>
</feature>
<organism evidence="2 3">
    <name type="scientific">Saitozyma podzolica</name>
    <dbReference type="NCBI Taxonomy" id="1890683"/>
    <lineage>
        <taxon>Eukaryota</taxon>
        <taxon>Fungi</taxon>
        <taxon>Dikarya</taxon>
        <taxon>Basidiomycota</taxon>
        <taxon>Agaricomycotina</taxon>
        <taxon>Tremellomycetes</taxon>
        <taxon>Tremellales</taxon>
        <taxon>Trimorphomycetaceae</taxon>
        <taxon>Saitozyma</taxon>
    </lineage>
</organism>
<dbReference type="Proteomes" id="UP000279259">
    <property type="component" value="Unassembled WGS sequence"/>
</dbReference>
<comment type="caution">
    <text evidence="2">The sequence shown here is derived from an EMBL/GenBank/DDBJ whole genome shotgun (WGS) entry which is preliminary data.</text>
</comment>
<feature type="compositionally biased region" description="Low complexity" evidence="1">
    <location>
        <begin position="89"/>
        <end position="110"/>
    </location>
</feature>
<keyword evidence="3" id="KW-1185">Reference proteome</keyword>
<dbReference type="OrthoDB" id="10502431at2759"/>
<sequence>MRPTPSPSPGQALALALRKKPASMNLADGHAYSICALQHISLASPLNNPTCPTVSPLALHRTMLLAMGIKKYRDNEKNQGGTGSGSGSGSKSKVKSGTKPAGQANQSGSGNSSGGGGGGK</sequence>
<proteinExistence type="predicted"/>
<name>A0A427YPG0_9TREE</name>
<evidence type="ECO:0000256" key="1">
    <source>
        <dbReference type="SAM" id="MobiDB-lite"/>
    </source>
</evidence>
<feature type="region of interest" description="Disordered" evidence="1">
    <location>
        <begin position="70"/>
        <end position="120"/>
    </location>
</feature>
<reference evidence="2 3" key="1">
    <citation type="submission" date="2018-11" db="EMBL/GenBank/DDBJ databases">
        <title>Genome sequence of Saitozyma podzolica DSM 27192.</title>
        <authorList>
            <person name="Aliyu H."/>
            <person name="Gorte O."/>
            <person name="Ochsenreither K."/>
        </authorList>
    </citation>
    <scope>NUCLEOTIDE SEQUENCE [LARGE SCALE GENOMIC DNA]</scope>
    <source>
        <strain evidence="2 3">DSM 27192</strain>
    </source>
</reference>
<dbReference type="AlphaFoldDB" id="A0A427YPG0"/>
<dbReference type="EMBL" id="RSCD01000005">
    <property type="protein sequence ID" value="RSH92959.1"/>
    <property type="molecule type" value="Genomic_DNA"/>
</dbReference>
<protein>
    <submittedName>
        <fullName evidence="2">Uncharacterized protein</fullName>
    </submittedName>
</protein>
<evidence type="ECO:0000313" key="2">
    <source>
        <dbReference type="EMBL" id="RSH92959.1"/>
    </source>
</evidence>